<evidence type="ECO:0000313" key="4">
    <source>
        <dbReference type="EMBL" id="OAQ96891.1"/>
    </source>
</evidence>
<feature type="domain" description="Rhamnogalacturonase A/B/Epimerase-like pectate lyase" evidence="3">
    <location>
        <begin position="956"/>
        <end position="1023"/>
    </location>
</feature>
<evidence type="ECO:0000256" key="1">
    <source>
        <dbReference type="SAM" id="MobiDB-lite"/>
    </source>
</evidence>
<comment type="caution">
    <text evidence="4">The sequence shown here is derived from an EMBL/GenBank/DDBJ whole genome shotgun (WGS) entry which is preliminary data.</text>
</comment>
<feature type="region of interest" description="Disordered" evidence="1">
    <location>
        <begin position="504"/>
        <end position="524"/>
    </location>
</feature>
<proteinExistence type="predicted"/>
<evidence type="ECO:0000313" key="5">
    <source>
        <dbReference type="Proteomes" id="UP000243081"/>
    </source>
</evidence>
<dbReference type="PANTHER" id="PTHR33928">
    <property type="entry name" value="POLYGALACTURONASE QRT3"/>
    <property type="match status" value="1"/>
</dbReference>
<dbReference type="InterPro" id="IPR012334">
    <property type="entry name" value="Pectin_lyas_fold"/>
</dbReference>
<gene>
    <name evidence="4" type="ORF">LLEC1_05322</name>
</gene>
<sequence length="1679" mass="183629">MMLPPWRLALTVTLSVLQGALLYSGGAGVAVAQYTQYLSWTVRNGRRIAQWRPDNNSPLRDVVDFQYHAVVLEYNCAFMKEICKNVDAWYTTTAGRGYVGLPFVYDFNTERKGRSAKRRRKVCPTGKRGWRSWHSCPERGQDPPMRHDGAWFTIQLEPNTAVNGLMNLRDATGKAIEYSNIRYSCDEFPPATGVQGGKDAWSQSTTRCAAIRCGKGVRATVKAEQDWQGSAHGQLRVAIEDLVKQYQVRNGQLLNFDPKQDVAFFTLGKINDRTSTAAAKVYTYNGPFTRGQVSKTKPISVIKRQFASHERHEFLARASVHEWKAVGTVQEFPISVNDTFGISHFDTRYWDYDSVGESSALKNNITAESESDYDADDADHAEYDDNEEKYAEYFRQTQVHSHNVNQRSCCSFTTPTQEQNESADEKPRGFLRSLATTLKSSVSSQIRRLPNASEPEVEITRTSRLKLPIAKNSSELDKARALVESAIAKSVKLNMARYAKPAKNNYRHGGTAAERGRRQESADQVPPLLKITDSIADAAALVSEADALHLTANLTARSATSGTFWMESIARKGTVPWGGDDGYKVFRNVRDYGAKGDGTTDDTKAIKSALNDGKRCGEKCNGSTTKNAIVYFPPGTYRVSSSIPLPFGTQVIGDANDWPLLAAAESFVGLGVLSTDEYTGGGTGIDGGDEEWFVNTANFYRQIRNIRIDITATRPALGVAGLHYQVAQATSLQDIEIIAARGTKQRGIFAENGSGGVIADVTFRGGGFGIYGGTQQFTAQRVAFFDCDVGVQVIWDWGWVWKSITMTHVGTGFKLLQEGAKSAARATKRDDGAGVSGNIGSVSVTDSYFDDVDTAILIAPPSSEPGSGSTGVIVENVRFRSVSRAVADTSGKVLLAPSSTVGHWALGPIYSAAGNRTFSNGGSFGTFQRQPNLLNSAGNYFERAKPQYADRTAADFVHVKDFGAKGDGVTDDTKAVQSALYGSQSKILFFDAGSYILTSTVSIPAGCKIVGETWSQLVAKGSFFNDGSKPQPLVKVGNEGDIGDVEMQDLIFTSAGSTAGLVVIEWNIQAREAGSAGLWDCHVRLGGATGTELTPKECPPARSGVNSGCLAASLMMHITSAASGYFENMWLWVADHMIDDPDLNDPKNEMVQSSVYVARGLLIESKAPTWLYGTASEHAVFYQYNFHEALNIYAGMLQTESPYYQPTPKPPAPFTSTIGTFAGDPTYDCKGDDDFSGCDASWAVIMRKSGSIFIGGAGLYSWFSTYSQDCIAVDSQTCQKSLVLLEENHSNVRFQNLVTIGAKYMVVQDGQGISARDNLNVKSHPAWSQISVLDVSSSKSSGDFIWISPMIWDMDEPRFTCSQPCTVVLPAWTKASTIIDVPIMTVTQDGWTSEITEAPITVAHWMFEIVTLQQDLQARDNAATTTAFWPKPSKRAHWPSAQYVDPNGNTKFVSPTATFPKPPDSLGPDTPKPPLGYWPQRAVVAEYGKKPAPIAENCPFIMPNTIGLCEASPWIFPSFPGPNDPYDETDVDDDVYCPAATTTTTEQPTPTPTPKHGNPLLNSGSCLGKGRSTTHQRVDDAIKQFCDGIGSPGKLLLPGYQYFDQKDSHASNEVGGTRIKMELKVFDSCEWKYDYDKCWHYLHAPVDGCDCKGVDGKHGGSVSNDCYRWDVNVTKYWEW</sequence>
<dbReference type="Proteomes" id="UP000243081">
    <property type="component" value="Unassembled WGS sequence"/>
</dbReference>
<feature type="domain" description="Rhamnogalacturonase A/B/Epimerase-like pectate lyase" evidence="3">
    <location>
        <begin position="586"/>
        <end position="813"/>
    </location>
</feature>
<feature type="chain" id="PRO_5008104070" description="Rhamnogalacturonase A/B/Epimerase-like pectate lyase domain-containing protein" evidence="2">
    <location>
        <begin position="23"/>
        <end position="1679"/>
    </location>
</feature>
<feature type="signal peptide" evidence="2">
    <location>
        <begin position="1"/>
        <end position="22"/>
    </location>
</feature>
<dbReference type="GO" id="GO:0004650">
    <property type="term" value="F:polygalacturonase activity"/>
    <property type="evidence" value="ECO:0007669"/>
    <property type="project" value="InterPro"/>
</dbReference>
<dbReference type="InterPro" id="IPR039279">
    <property type="entry name" value="QRT3-like"/>
</dbReference>
<organism evidence="4 5">
    <name type="scientific">Cordyceps confragosa</name>
    <name type="common">Lecanicillium lecanii</name>
    <dbReference type="NCBI Taxonomy" id="2714763"/>
    <lineage>
        <taxon>Eukaryota</taxon>
        <taxon>Fungi</taxon>
        <taxon>Dikarya</taxon>
        <taxon>Ascomycota</taxon>
        <taxon>Pezizomycotina</taxon>
        <taxon>Sordariomycetes</taxon>
        <taxon>Hypocreomycetidae</taxon>
        <taxon>Hypocreales</taxon>
        <taxon>Cordycipitaceae</taxon>
        <taxon>Akanthomyces</taxon>
    </lineage>
</organism>
<keyword evidence="5" id="KW-1185">Reference proteome</keyword>
<accession>A0A179I4S5</accession>
<dbReference type="CDD" id="cd23668">
    <property type="entry name" value="GH55_beta13glucanase-like"/>
    <property type="match status" value="1"/>
</dbReference>
<dbReference type="SUPFAM" id="SSF51126">
    <property type="entry name" value="Pectin lyase-like"/>
    <property type="match status" value="2"/>
</dbReference>
<feature type="region of interest" description="Disordered" evidence="1">
    <location>
        <begin position="1541"/>
        <end position="1561"/>
    </location>
</feature>
<evidence type="ECO:0000256" key="2">
    <source>
        <dbReference type="SAM" id="SignalP"/>
    </source>
</evidence>
<dbReference type="EMBL" id="LUKN01003809">
    <property type="protein sequence ID" value="OAQ96891.1"/>
    <property type="molecule type" value="Genomic_DNA"/>
</dbReference>
<reference evidence="4 5" key="1">
    <citation type="submission" date="2016-03" db="EMBL/GenBank/DDBJ databases">
        <title>Fine-scale spatial genetic structure of a fungal parasite of coffee scale insects.</title>
        <authorList>
            <person name="Jackson D."/>
            <person name="Zemenick K.A."/>
            <person name="Malloure B."/>
            <person name="Quandt C.A."/>
            <person name="James T.Y."/>
        </authorList>
    </citation>
    <scope>NUCLEOTIDE SEQUENCE [LARGE SCALE GENOMIC DNA]</scope>
    <source>
        <strain evidence="4 5">UM487</strain>
    </source>
</reference>
<evidence type="ECO:0000259" key="3">
    <source>
        <dbReference type="Pfam" id="PF12708"/>
    </source>
</evidence>
<dbReference type="FunFam" id="2.160.20.10:FF:000049">
    <property type="entry name" value="Putative exo-beta-1,3-glucanase"/>
    <property type="match status" value="1"/>
</dbReference>
<protein>
    <recommendedName>
        <fullName evidence="3">Rhamnogalacturonase A/B/Epimerase-like pectate lyase domain-containing protein</fullName>
    </recommendedName>
</protein>
<dbReference type="InterPro" id="IPR011050">
    <property type="entry name" value="Pectin_lyase_fold/virulence"/>
</dbReference>
<name>A0A179I4S5_CORDF</name>
<dbReference type="OMA" id="TPKECPP"/>
<dbReference type="Gene3D" id="2.160.20.10">
    <property type="entry name" value="Single-stranded right-handed beta-helix, Pectin lyase-like"/>
    <property type="match status" value="2"/>
</dbReference>
<dbReference type="FunFam" id="2.160.20.10:FF:000043">
    <property type="entry name" value="Exo-beta-1,3-glucanase, putative"/>
    <property type="match status" value="1"/>
</dbReference>
<dbReference type="OrthoDB" id="4868838at2759"/>
<dbReference type="InterPro" id="IPR024535">
    <property type="entry name" value="RHGA/B-epi-like_pectate_lyase"/>
</dbReference>
<dbReference type="PANTHER" id="PTHR33928:SF2">
    <property type="entry name" value="PECTATE LYASE SUPERFAMILY PROTEIN DOMAIN-CONTAINING PROTEIN-RELATED"/>
    <property type="match status" value="1"/>
</dbReference>
<dbReference type="Pfam" id="PF12708">
    <property type="entry name" value="Pect-lyase_RHGA_epim"/>
    <property type="match status" value="2"/>
</dbReference>
<keyword evidence="2" id="KW-0732">Signal</keyword>